<proteinExistence type="predicted"/>
<comment type="caution">
    <text evidence="1">The sequence shown here is derived from an EMBL/GenBank/DDBJ whole genome shotgun (WGS) entry which is preliminary data.</text>
</comment>
<dbReference type="InterPro" id="IPR038666">
    <property type="entry name" value="SSP1_head-tail_sf"/>
</dbReference>
<organism evidence="1">
    <name type="scientific">marine sediment metagenome</name>
    <dbReference type="NCBI Taxonomy" id="412755"/>
    <lineage>
        <taxon>unclassified sequences</taxon>
        <taxon>metagenomes</taxon>
        <taxon>ecological metagenomes</taxon>
    </lineage>
</organism>
<evidence type="ECO:0000313" key="1">
    <source>
        <dbReference type="EMBL" id="KKK61806.1"/>
    </source>
</evidence>
<sequence>TRCGAFESVTMEKPRLMPSIAHLMNRSVTVQRVGTTSDGQGGFTESLSAVAALAGLKGRRQPAGSRDRIVAGREETEVTHVWYFDGAPDVKVRDVLLSGSNKDEVLALVPPSEPDHLKALAKEFQIGATT</sequence>
<accession>A0A0F8ZPG6</accession>
<feature type="non-terminal residue" evidence="1">
    <location>
        <position position="1"/>
    </location>
</feature>
<dbReference type="EMBL" id="LAZR01062302">
    <property type="protein sequence ID" value="KKK61806.1"/>
    <property type="molecule type" value="Genomic_DNA"/>
</dbReference>
<gene>
    <name evidence="1" type="ORF">LCGC14_3010670</name>
</gene>
<dbReference type="Gene3D" id="2.40.10.270">
    <property type="entry name" value="Bacteriophage SPP1 head-tail adaptor protein"/>
    <property type="match status" value="1"/>
</dbReference>
<name>A0A0F8ZPG6_9ZZZZ</name>
<protein>
    <submittedName>
        <fullName evidence="1">Uncharacterized protein</fullName>
    </submittedName>
</protein>
<dbReference type="AlphaFoldDB" id="A0A0F8ZPG6"/>
<reference evidence="1" key="1">
    <citation type="journal article" date="2015" name="Nature">
        <title>Complex archaea that bridge the gap between prokaryotes and eukaryotes.</title>
        <authorList>
            <person name="Spang A."/>
            <person name="Saw J.H."/>
            <person name="Jorgensen S.L."/>
            <person name="Zaremba-Niedzwiedzka K."/>
            <person name="Martijn J."/>
            <person name="Lind A.E."/>
            <person name="van Eijk R."/>
            <person name="Schleper C."/>
            <person name="Guy L."/>
            <person name="Ettema T.J."/>
        </authorList>
    </citation>
    <scope>NUCLEOTIDE SEQUENCE</scope>
</reference>